<dbReference type="PANTHER" id="PTHR10829">
    <property type="entry name" value="CORTACTIN AND DREBRIN"/>
    <property type="match status" value="1"/>
</dbReference>
<dbReference type="Proteomes" id="UP000053392">
    <property type="component" value="Unassembled WGS sequence"/>
</dbReference>
<dbReference type="InterPro" id="IPR029006">
    <property type="entry name" value="ADF-H/Gelsolin-like_dom_sf"/>
</dbReference>
<gene>
    <name evidence="3" type="ORF">I313_02972</name>
</gene>
<proteinExistence type="predicted"/>
<dbReference type="AlphaFoldDB" id="A0A0D0V3A7"/>
<dbReference type="SUPFAM" id="SSF55753">
    <property type="entry name" value="Actin depolymerizing proteins"/>
    <property type="match status" value="1"/>
</dbReference>
<keyword evidence="4" id="KW-1185">Reference proteome</keyword>
<evidence type="ECO:0000313" key="4">
    <source>
        <dbReference type="Proteomes" id="UP000053392"/>
    </source>
</evidence>
<dbReference type="InterPro" id="IPR002108">
    <property type="entry name" value="ADF-H"/>
</dbReference>
<organism evidence="3 4">
    <name type="scientific">Cryptococcus deuterogattii Ram5</name>
    <dbReference type="NCBI Taxonomy" id="1296110"/>
    <lineage>
        <taxon>Eukaryota</taxon>
        <taxon>Fungi</taxon>
        <taxon>Dikarya</taxon>
        <taxon>Basidiomycota</taxon>
        <taxon>Agaricomycotina</taxon>
        <taxon>Tremellomycetes</taxon>
        <taxon>Tremellales</taxon>
        <taxon>Cryptococcaceae</taxon>
        <taxon>Cryptococcus</taxon>
        <taxon>Cryptococcus gattii species complex</taxon>
    </lineage>
</organism>
<dbReference type="PANTHER" id="PTHR10829:SF25">
    <property type="entry name" value="DREBRIN-LIKE PROTEIN"/>
    <property type="match status" value="1"/>
</dbReference>
<dbReference type="HOGENOM" id="CLU_836971_0_0_1"/>
<dbReference type="Pfam" id="PF00241">
    <property type="entry name" value="Cofilin_ADF"/>
    <property type="match status" value="1"/>
</dbReference>
<dbReference type="CDD" id="cd11281">
    <property type="entry name" value="ADF_drebrin_like"/>
    <property type="match status" value="1"/>
</dbReference>
<feature type="region of interest" description="Disordered" evidence="1">
    <location>
        <begin position="151"/>
        <end position="245"/>
    </location>
</feature>
<dbReference type="EMBL" id="KN847901">
    <property type="protein sequence ID" value="KIR41024.1"/>
    <property type="molecule type" value="Genomic_DNA"/>
</dbReference>
<dbReference type="Gene3D" id="3.40.20.10">
    <property type="entry name" value="Severin"/>
    <property type="match status" value="1"/>
</dbReference>
<dbReference type="GO" id="GO:0030833">
    <property type="term" value="P:regulation of actin filament polymerization"/>
    <property type="evidence" value="ECO:0007669"/>
    <property type="project" value="TreeGrafter"/>
</dbReference>
<dbReference type="GO" id="GO:0051015">
    <property type="term" value="F:actin filament binding"/>
    <property type="evidence" value="ECO:0007669"/>
    <property type="project" value="TreeGrafter"/>
</dbReference>
<protein>
    <recommendedName>
        <fullName evidence="2">ADF-H domain-containing protein</fullName>
    </recommendedName>
</protein>
<dbReference type="GO" id="GO:0030864">
    <property type="term" value="C:cortical actin cytoskeleton"/>
    <property type="evidence" value="ECO:0007669"/>
    <property type="project" value="TreeGrafter"/>
</dbReference>
<dbReference type="GO" id="GO:0005884">
    <property type="term" value="C:actin filament"/>
    <property type="evidence" value="ECO:0007669"/>
    <property type="project" value="TreeGrafter"/>
</dbReference>
<sequence length="349" mass="37398">MSVVFTDPDLQPTYQALIQGSAPYDWVLFNQPGNELKLQATGNGLEDLEEEFMDGRIQYAFARVRDPTSHLDKFVLISWCGDGVPEFKKGLYFTQSAQVQNKFLKDAHLVIQARSELDVAPSYIHKRIQESSGSKYSAPAAAPSIAMASSVKPAPSYRPSQGLGGSQGKPTTVATPTPNFGAPPPQRAPAASVVVPSPLPAANEDRSINSGLKSSPVTAAPEPAKPPAPTTVTSESAKPVAEDRIAPVGTAYTPIKLQPGKLANRWNPGGVQEERNEESTVRGPSIKDRMAAFSGGHAPSPVLPQPSGNKLSWAERQAEAKRQREEEEKENAAGKFFLSSLDTIELSSV</sequence>
<feature type="domain" description="ADF-H" evidence="2">
    <location>
        <begin position="2"/>
        <end position="129"/>
    </location>
</feature>
<dbReference type="SMART" id="SM00102">
    <property type="entry name" value="ADF"/>
    <property type="match status" value="1"/>
</dbReference>
<evidence type="ECO:0000313" key="3">
    <source>
        <dbReference type="EMBL" id="KIR41024.1"/>
    </source>
</evidence>
<accession>A0A0D0V3A7</accession>
<reference evidence="3 4" key="1">
    <citation type="submission" date="2015-01" db="EMBL/GenBank/DDBJ databases">
        <title>The Genome Sequence of Cryptococcus gattii Ram5.</title>
        <authorList>
            <consortium name="The Broad Institute Genomics Platform"/>
            <person name="Cuomo C."/>
            <person name="Litvintseva A."/>
            <person name="Chen Y."/>
            <person name="Heitman J."/>
            <person name="Sun S."/>
            <person name="Springer D."/>
            <person name="Dromer F."/>
            <person name="Young S."/>
            <person name="Zeng Q."/>
            <person name="Gargeya S."/>
            <person name="Abouelleil A."/>
            <person name="Alvarado L."/>
            <person name="Chapman S.B."/>
            <person name="Gainer-Dewar J."/>
            <person name="Goldberg J."/>
            <person name="Griggs A."/>
            <person name="Gujja S."/>
            <person name="Hansen M."/>
            <person name="Howarth C."/>
            <person name="Imamovic A."/>
            <person name="Larimer J."/>
            <person name="Murphy C."/>
            <person name="Naylor J."/>
            <person name="Pearson M."/>
            <person name="Priest M."/>
            <person name="Roberts A."/>
            <person name="Saif S."/>
            <person name="Shea T."/>
            <person name="Sykes S."/>
            <person name="Wortman J."/>
            <person name="Nusbaum C."/>
            <person name="Birren B."/>
        </authorList>
    </citation>
    <scope>NUCLEOTIDE SEQUENCE [LARGE SCALE GENOMIC DNA]</scope>
    <source>
        <strain evidence="3 4">Ram5</strain>
    </source>
</reference>
<dbReference type="PROSITE" id="PS51263">
    <property type="entry name" value="ADF_H"/>
    <property type="match status" value="1"/>
</dbReference>
<evidence type="ECO:0000259" key="2">
    <source>
        <dbReference type="PROSITE" id="PS51263"/>
    </source>
</evidence>
<feature type="compositionally biased region" description="Polar residues" evidence="1">
    <location>
        <begin position="168"/>
        <end position="178"/>
    </location>
</feature>
<dbReference type="GO" id="GO:0030427">
    <property type="term" value="C:site of polarized growth"/>
    <property type="evidence" value="ECO:0007669"/>
    <property type="project" value="TreeGrafter"/>
</dbReference>
<name>A0A0D0V3A7_9TREE</name>
<feature type="compositionally biased region" description="Basic and acidic residues" evidence="1">
    <location>
        <begin position="316"/>
        <end position="332"/>
    </location>
</feature>
<evidence type="ECO:0000256" key="1">
    <source>
        <dbReference type="SAM" id="MobiDB-lite"/>
    </source>
</evidence>
<feature type="compositionally biased region" description="Basic and acidic residues" evidence="1">
    <location>
        <begin position="272"/>
        <end position="290"/>
    </location>
</feature>
<dbReference type="OrthoDB" id="5971719at2759"/>
<dbReference type="FunFam" id="3.40.20.10:FF:000071">
    <property type="entry name" value="Unplaced genomic scaffold supercont1.257, whole genome shotgun sequence"/>
    <property type="match status" value="1"/>
</dbReference>
<feature type="compositionally biased region" description="Low complexity" evidence="1">
    <location>
        <begin position="188"/>
        <end position="202"/>
    </location>
</feature>
<feature type="region of interest" description="Disordered" evidence="1">
    <location>
        <begin position="260"/>
        <end position="334"/>
    </location>
</feature>